<protein>
    <submittedName>
        <fullName evidence="1">Uncharacterized protein</fullName>
    </submittedName>
</protein>
<evidence type="ECO:0000313" key="1">
    <source>
        <dbReference type="EMBL" id="KAI4332687.1"/>
    </source>
</evidence>
<accession>A0ACB9N9W3</accession>
<keyword evidence="2" id="KW-1185">Reference proteome</keyword>
<organism evidence="1 2">
    <name type="scientific">Bauhinia variegata</name>
    <name type="common">Purple orchid tree</name>
    <name type="synonym">Phanera variegata</name>
    <dbReference type="NCBI Taxonomy" id="167791"/>
    <lineage>
        <taxon>Eukaryota</taxon>
        <taxon>Viridiplantae</taxon>
        <taxon>Streptophyta</taxon>
        <taxon>Embryophyta</taxon>
        <taxon>Tracheophyta</taxon>
        <taxon>Spermatophyta</taxon>
        <taxon>Magnoliopsida</taxon>
        <taxon>eudicotyledons</taxon>
        <taxon>Gunneridae</taxon>
        <taxon>Pentapetalae</taxon>
        <taxon>rosids</taxon>
        <taxon>fabids</taxon>
        <taxon>Fabales</taxon>
        <taxon>Fabaceae</taxon>
        <taxon>Cercidoideae</taxon>
        <taxon>Cercideae</taxon>
        <taxon>Bauhiniinae</taxon>
        <taxon>Bauhinia</taxon>
    </lineage>
</organism>
<evidence type="ECO:0000313" key="2">
    <source>
        <dbReference type="Proteomes" id="UP000828941"/>
    </source>
</evidence>
<proteinExistence type="predicted"/>
<dbReference type="Proteomes" id="UP000828941">
    <property type="component" value="Chromosome 7"/>
</dbReference>
<dbReference type="EMBL" id="CM039432">
    <property type="protein sequence ID" value="KAI4332687.1"/>
    <property type="molecule type" value="Genomic_DNA"/>
</dbReference>
<gene>
    <name evidence="1" type="ORF">L6164_017575</name>
</gene>
<sequence length="283" mass="32322">MSTFRQYTRDDSFASVGNVQQIIPFLKEYQIALAFTRDYDENDNPTNGKFKPYWDTEKVTPSSIIQFKKENPNLKVNVFISIGDRDAKFPFKPIDKDSWISNATKSIRSIIRDNFQRVKDIIGIGIDVYYEHVDDEDDFTFCVGQLIKKLKEAGVISVASIAPSSNLQTHYLKLYQKYSDFIDLVDYQFYNEVEPIPNPSSLIERYEIKASKFYPKEKLLAGYSSVSKDWAKLPPIVFFLGGSFLVVNNLSQGASIWDIELLASGWGLLPFGVALARELKESN</sequence>
<comment type="caution">
    <text evidence="1">The sequence shown here is derived from an EMBL/GenBank/DDBJ whole genome shotgun (WGS) entry which is preliminary data.</text>
</comment>
<reference evidence="1 2" key="1">
    <citation type="journal article" date="2022" name="DNA Res.">
        <title>Chromosomal-level genome assembly of the orchid tree Bauhinia variegata (Leguminosae; Cercidoideae) supports the allotetraploid origin hypothesis of Bauhinia.</title>
        <authorList>
            <person name="Zhong Y."/>
            <person name="Chen Y."/>
            <person name="Zheng D."/>
            <person name="Pang J."/>
            <person name="Liu Y."/>
            <person name="Luo S."/>
            <person name="Meng S."/>
            <person name="Qian L."/>
            <person name="Wei D."/>
            <person name="Dai S."/>
            <person name="Zhou R."/>
        </authorList>
    </citation>
    <scope>NUCLEOTIDE SEQUENCE [LARGE SCALE GENOMIC DNA]</scope>
    <source>
        <strain evidence="1">BV-YZ2020</strain>
    </source>
</reference>
<name>A0ACB9N9W3_BAUVA</name>